<dbReference type="PROSITE" id="PS00211">
    <property type="entry name" value="ABC_TRANSPORTER_1"/>
    <property type="match status" value="1"/>
</dbReference>
<dbReference type="InterPro" id="IPR003593">
    <property type="entry name" value="AAA+_ATPase"/>
</dbReference>
<dbReference type="PANTHER" id="PTHR48041:SF139">
    <property type="entry name" value="PROTEIN SCARLET"/>
    <property type="match status" value="1"/>
</dbReference>
<gene>
    <name evidence="10" type="ORF">RMCT_0891</name>
</gene>
<comment type="caution">
    <text evidence="10">The sequence shown here is derived from an EMBL/GenBank/DDBJ whole genome shotgun (WGS) entry which is preliminary data.</text>
</comment>
<keyword evidence="4" id="KW-0547">Nucleotide-binding</keyword>
<dbReference type="GO" id="GO:0016887">
    <property type="term" value="F:ATP hydrolysis activity"/>
    <property type="evidence" value="ECO:0007669"/>
    <property type="project" value="InterPro"/>
</dbReference>
<accession>A0A100XC73</accession>
<dbReference type="SMART" id="SM00382">
    <property type="entry name" value="AAA"/>
    <property type="match status" value="1"/>
</dbReference>
<keyword evidence="2" id="KW-0813">Transport</keyword>
<dbReference type="SUPFAM" id="SSF52540">
    <property type="entry name" value="P-loop containing nucleoside triphosphate hydrolases"/>
    <property type="match status" value="1"/>
</dbReference>
<dbReference type="GO" id="GO:0016020">
    <property type="term" value="C:membrane"/>
    <property type="evidence" value="ECO:0007669"/>
    <property type="project" value="UniProtKB-SubCell"/>
</dbReference>
<sequence length="653" mass="70075">MSSGEMLADEHVGTHSAQGGDRLSVHALGFAVSDQRQLISDVTFTAGPGSLTAIIGPSGAGKSTLAKLIGGVLAPTSGTVRFDGHDVHAEYPALRSRIGMVPQDDVVHHQLTLEQALRYAAELRLAQATRDDRQRAVQRVLAELELTDHAGTRVADLSGGQRKRASVAMELLTEPSLLILDEPTSGLDPALDRHIMTTLRRLADAGRVVLVVTHCLTYLDVCDQVLFLTPRGKIAFCGPPADIAGAMGADDWADIFAGVGADPEAAHRRFLARCGAKDPDAAQLPSSAPLPAPMRKPRRARWAQLVTVARRQLRLIVADRGYFVFLAVLPYVLGALTLVVPGHVGFGVADARGPAPNEPAQIVMMLNISAVFMGMALTIRDLVGERSIFRREQAVGLSASAYLVAKVAVYCVIAAVQTAVLTAIVVAGKGAPTRGALLLGHPVLELYATLAVTAAAAAIMGLMLSALVRSQEQILPALVISVMLSIVFSGGLIPVTDRPVLDQMSWLVPARWGFAASAATTDLLYIAPLSPADDILWTHEPRWWLFNMAMLAVLAVVMLSVTRWQLRLKVWSRNPVRSPRHRRAGSVPPILAPGDPAHAHRRIDQIIAAPRKVITVWTDRDPGPPRSGEPALWAPHFVSDGDRAVERRYGRIA</sequence>
<feature type="domain" description="ABC transporter" evidence="9">
    <location>
        <begin position="23"/>
        <end position="256"/>
    </location>
</feature>
<dbReference type="Pfam" id="PF01061">
    <property type="entry name" value="ABC2_membrane"/>
    <property type="match status" value="1"/>
</dbReference>
<evidence type="ECO:0000256" key="3">
    <source>
        <dbReference type="ARBA" id="ARBA00022692"/>
    </source>
</evidence>
<reference evidence="10 11" key="1">
    <citation type="journal article" date="2016" name="Genome Announc.">
        <title>Draft Genome Sequences of Five Rapidly Growing Mycobacterium Species, M. thermoresistibile, M. fortuitum subsp. acetamidolyticum, M. canariasense, M. brisbanense, and M. novocastrense.</title>
        <authorList>
            <person name="Katahira K."/>
            <person name="Ogura Y."/>
            <person name="Gotoh Y."/>
            <person name="Hayashi T."/>
        </authorList>
    </citation>
    <scope>NUCLEOTIDE SEQUENCE [LARGE SCALE GENOMIC DNA]</scope>
    <source>
        <strain evidence="10 11">JCM6362</strain>
    </source>
</reference>
<protein>
    <submittedName>
        <fullName evidence="10">Transmembrane ATP-binding protein ABC transporter</fullName>
    </submittedName>
</protein>
<keyword evidence="3 8" id="KW-0812">Transmembrane</keyword>
<evidence type="ECO:0000259" key="9">
    <source>
        <dbReference type="PROSITE" id="PS50893"/>
    </source>
</evidence>
<dbReference type="Pfam" id="PF00005">
    <property type="entry name" value="ABC_tran"/>
    <property type="match status" value="1"/>
</dbReference>
<keyword evidence="7 8" id="KW-0472">Membrane</keyword>
<evidence type="ECO:0000256" key="7">
    <source>
        <dbReference type="ARBA" id="ARBA00023136"/>
    </source>
</evidence>
<dbReference type="Proteomes" id="UP000069654">
    <property type="component" value="Unassembled WGS sequence"/>
</dbReference>
<evidence type="ECO:0000313" key="10">
    <source>
        <dbReference type="EMBL" id="GAT13920.1"/>
    </source>
</evidence>
<feature type="transmembrane region" description="Helical" evidence="8">
    <location>
        <begin position="543"/>
        <end position="564"/>
    </location>
</feature>
<dbReference type="InterPro" id="IPR003439">
    <property type="entry name" value="ABC_transporter-like_ATP-bd"/>
</dbReference>
<comment type="subcellular location">
    <subcellularLocation>
        <location evidence="1">Membrane</location>
        <topology evidence="1">Multi-pass membrane protein</topology>
    </subcellularLocation>
</comment>
<feature type="transmembrane region" description="Helical" evidence="8">
    <location>
        <begin position="321"/>
        <end position="340"/>
    </location>
</feature>
<keyword evidence="6 8" id="KW-1133">Transmembrane helix</keyword>
<organism evidence="10 11">
    <name type="scientific">Mycolicibacterium thermoresistibile</name>
    <name type="common">Mycobacterium thermoresistibile</name>
    <dbReference type="NCBI Taxonomy" id="1797"/>
    <lineage>
        <taxon>Bacteria</taxon>
        <taxon>Bacillati</taxon>
        <taxon>Actinomycetota</taxon>
        <taxon>Actinomycetes</taxon>
        <taxon>Mycobacteriales</taxon>
        <taxon>Mycobacteriaceae</taxon>
        <taxon>Mycolicibacterium</taxon>
    </lineage>
</organism>
<evidence type="ECO:0000256" key="5">
    <source>
        <dbReference type="ARBA" id="ARBA00022840"/>
    </source>
</evidence>
<feature type="transmembrane region" description="Helical" evidence="8">
    <location>
        <begin position="400"/>
        <end position="426"/>
    </location>
</feature>
<evidence type="ECO:0000256" key="8">
    <source>
        <dbReference type="SAM" id="Phobius"/>
    </source>
</evidence>
<dbReference type="STRING" id="1797.RMCT_0891"/>
<evidence type="ECO:0000256" key="2">
    <source>
        <dbReference type="ARBA" id="ARBA00022448"/>
    </source>
</evidence>
<dbReference type="Gene3D" id="3.40.50.300">
    <property type="entry name" value="P-loop containing nucleotide triphosphate hydrolases"/>
    <property type="match status" value="1"/>
</dbReference>
<keyword evidence="5 10" id="KW-0067">ATP-binding</keyword>
<feature type="transmembrane region" description="Helical" evidence="8">
    <location>
        <begin position="446"/>
        <end position="467"/>
    </location>
</feature>
<dbReference type="InterPro" id="IPR027417">
    <property type="entry name" value="P-loop_NTPase"/>
</dbReference>
<dbReference type="InterPro" id="IPR050352">
    <property type="entry name" value="ABCG_transporters"/>
</dbReference>
<dbReference type="PROSITE" id="PS50893">
    <property type="entry name" value="ABC_TRANSPORTER_2"/>
    <property type="match status" value="1"/>
</dbReference>
<evidence type="ECO:0000256" key="6">
    <source>
        <dbReference type="ARBA" id="ARBA00022989"/>
    </source>
</evidence>
<dbReference type="PANTHER" id="PTHR48041">
    <property type="entry name" value="ABC TRANSPORTER G FAMILY MEMBER 28"/>
    <property type="match status" value="1"/>
</dbReference>
<evidence type="ECO:0000256" key="4">
    <source>
        <dbReference type="ARBA" id="ARBA00022741"/>
    </source>
</evidence>
<dbReference type="InterPro" id="IPR013525">
    <property type="entry name" value="ABC2_TM"/>
</dbReference>
<feature type="transmembrane region" description="Helical" evidence="8">
    <location>
        <begin position="474"/>
        <end position="495"/>
    </location>
</feature>
<dbReference type="EMBL" id="BCTB01000004">
    <property type="protein sequence ID" value="GAT13920.1"/>
    <property type="molecule type" value="Genomic_DNA"/>
</dbReference>
<evidence type="ECO:0000313" key="11">
    <source>
        <dbReference type="Proteomes" id="UP000069654"/>
    </source>
</evidence>
<dbReference type="GO" id="GO:0005524">
    <property type="term" value="F:ATP binding"/>
    <property type="evidence" value="ECO:0007669"/>
    <property type="project" value="UniProtKB-KW"/>
</dbReference>
<proteinExistence type="predicted"/>
<dbReference type="AlphaFoldDB" id="A0A100XC73"/>
<feature type="transmembrane region" description="Helical" evidence="8">
    <location>
        <begin position="360"/>
        <end position="379"/>
    </location>
</feature>
<dbReference type="InterPro" id="IPR017871">
    <property type="entry name" value="ABC_transporter-like_CS"/>
</dbReference>
<evidence type="ECO:0000256" key="1">
    <source>
        <dbReference type="ARBA" id="ARBA00004141"/>
    </source>
</evidence>
<name>A0A100XC73_MYCTH</name>
<reference evidence="11" key="2">
    <citation type="submission" date="2016-02" db="EMBL/GenBank/DDBJ databases">
        <title>Draft genome sequence of five rapidly growing Mycobacterium species.</title>
        <authorList>
            <person name="Katahira K."/>
            <person name="Gotou Y."/>
            <person name="Iida K."/>
            <person name="Ogura Y."/>
            <person name="Hayashi T."/>
        </authorList>
    </citation>
    <scope>NUCLEOTIDE SEQUENCE [LARGE SCALE GENOMIC DNA]</scope>
    <source>
        <strain evidence="11">JCM6362</strain>
    </source>
</reference>
<dbReference type="GO" id="GO:0140359">
    <property type="term" value="F:ABC-type transporter activity"/>
    <property type="evidence" value="ECO:0007669"/>
    <property type="project" value="InterPro"/>
</dbReference>